<dbReference type="STRING" id="768679.TTX_1597"/>
<dbReference type="PATRIC" id="fig|768679.9.peg.1619"/>
<organism evidence="6 7">
    <name type="scientific">Thermoproteus tenax (strain ATCC 35583 / DSM 2078 / JCM 9277 / NBRC 100435 / Kra 1)</name>
    <dbReference type="NCBI Taxonomy" id="768679"/>
    <lineage>
        <taxon>Archaea</taxon>
        <taxon>Thermoproteota</taxon>
        <taxon>Thermoprotei</taxon>
        <taxon>Thermoproteales</taxon>
        <taxon>Thermoproteaceae</taxon>
        <taxon>Thermoproteus</taxon>
    </lineage>
</organism>
<name>G4RKX7_THETK</name>
<dbReference type="AlphaFoldDB" id="G4RKX7"/>
<feature type="binding site" evidence="4">
    <location>
        <position position="57"/>
    </location>
    <ligand>
        <name>Mn(2+)</name>
        <dbReference type="ChEBI" id="CHEBI:29035"/>
        <label>1</label>
    </ligand>
</feature>
<reference evidence="6 7" key="1">
    <citation type="journal article" date="2011" name="PLoS ONE">
        <title>The complete genome sequence of Thermoproteus tenax: a physiologically versatile member of the Crenarchaeota.</title>
        <authorList>
            <person name="Siebers B."/>
            <person name="Zaparty M."/>
            <person name="Raddatz G."/>
            <person name="Tjaden B."/>
            <person name="Albers S.V."/>
            <person name="Bell S.D."/>
            <person name="Blombach F."/>
            <person name="Kletzin A."/>
            <person name="Kyrpides N."/>
            <person name="Lanz C."/>
            <person name="Plagens A."/>
            <person name="Rampp M."/>
            <person name="Rosinus A."/>
            <person name="von Jan M."/>
            <person name="Makarova K.S."/>
            <person name="Klenk H.P."/>
            <person name="Schuster S.C."/>
            <person name="Hensel R."/>
        </authorList>
    </citation>
    <scope>NUCLEOTIDE SEQUENCE [LARGE SCALE GENOMIC DNA]</scope>
    <source>
        <strain evidence="7">ATCC 35583 / DSM 2078 / JCM 9277 / NBRC 100435 / Kra 1</strain>
    </source>
</reference>
<keyword evidence="3 5" id="KW-0378">Hydrolase</keyword>
<dbReference type="HOGENOM" id="CLU_039478_7_0_2"/>
<evidence type="ECO:0000256" key="1">
    <source>
        <dbReference type="ARBA" id="ARBA00009227"/>
    </source>
</evidence>
<evidence type="ECO:0000313" key="6">
    <source>
        <dbReference type="EMBL" id="CCC82222.1"/>
    </source>
</evidence>
<protein>
    <submittedName>
        <fullName evidence="6">Agmatinase</fullName>
        <ecNumber evidence="6">3.5.3.11</ecNumber>
    </submittedName>
</protein>
<keyword evidence="4" id="KW-0464">Manganese</keyword>
<evidence type="ECO:0000256" key="4">
    <source>
        <dbReference type="PIRSR" id="PIRSR036979-1"/>
    </source>
</evidence>
<keyword evidence="2 4" id="KW-0479">Metal-binding</keyword>
<sequence length="216" mass="23574">MGDVDLLQGAPAENLARIERALRALDPPWIMVGGEHTATLAALRALRPKTYIHIDAHMDSRDAWPPGQKLSHATFVRRAAEELGIYTIYIAVRAYDDEEAVFAKKAGFLVVDGNRKVTRAQLLDALATATRPAYVSLDLDVMDPSDFPAVGTPEAGGLTFRELEGIYLDVLLESKPAAVDIMEFSPPNDVADIGAVKLARLLLTATKILAELSRRR</sequence>
<evidence type="ECO:0000313" key="7">
    <source>
        <dbReference type="Proteomes" id="UP000002654"/>
    </source>
</evidence>
<dbReference type="RefSeq" id="WP_014127476.1">
    <property type="nucleotide sequence ID" value="NC_016070.1"/>
</dbReference>
<dbReference type="SUPFAM" id="SSF52768">
    <property type="entry name" value="Arginase/deacetylase"/>
    <property type="match status" value="1"/>
</dbReference>
<feature type="binding site" evidence="4">
    <location>
        <position position="59"/>
    </location>
    <ligand>
        <name>Mn(2+)</name>
        <dbReference type="ChEBI" id="CHEBI:29035"/>
        <label>1</label>
    </ligand>
</feature>
<dbReference type="PANTHER" id="PTHR11358">
    <property type="entry name" value="ARGINASE/AGMATINASE"/>
    <property type="match status" value="1"/>
</dbReference>
<dbReference type="EMBL" id="FN869859">
    <property type="protein sequence ID" value="CCC82222.1"/>
    <property type="molecule type" value="Genomic_DNA"/>
</dbReference>
<comment type="similarity">
    <text evidence="1">Belongs to the arginase family. Agmatinase subfamily.</text>
</comment>
<feature type="binding site" evidence="4">
    <location>
        <position position="138"/>
    </location>
    <ligand>
        <name>Mn(2+)</name>
        <dbReference type="ChEBI" id="CHEBI:29035"/>
        <label>1</label>
    </ligand>
</feature>
<evidence type="ECO:0000256" key="5">
    <source>
        <dbReference type="RuleBase" id="RU003684"/>
    </source>
</evidence>
<dbReference type="eggNOG" id="arCOG01700">
    <property type="taxonomic scope" value="Archaea"/>
</dbReference>
<dbReference type="GO" id="GO:0033389">
    <property type="term" value="P:putrescine biosynthetic process from arginine, via agmatine"/>
    <property type="evidence" value="ECO:0007669"/>
    <property type="project" value="TreeGrafter"/>
</dbReference>
<feature type="binding site" evidence="4">
    <location>
        <position position="36"/>
    </location>
    <ligand>
        <name>Mn(2+)</name>
        <dbReference type="ChEBI" id="CHEBI:29035"/>
        <label>1</label>
    </ligand>
</feature>
<proteinExistence type="inferred from homology"/>
<dbReference type="PROSITE" id="PS01053">
    <property type="entry name" value="ARGINASE_1"/>
    <property type="match status" value="1"/>
</dbReference>
<evidence type="ECO:0000256" key="2">
    <source>
        <dbReference type="ARBA" id="ARBA00022723"/>
    </source>
</evidence>
<keyword evidence="7" id="KW-1185">Reference proteome</keyword>
<gene>
    <name evidence="6" type="ordered locus">TTX_1597</name>
</gene>
<dbReference type="GO" id="GO:0046872">
    <property type="term" value="F:metal ion binding"/>
    <property type="evidence" value="ECO:0007669"/>
    <property type="project" value="UniProtKB-KW"/>
</dbReference>
<dbReference type="InterPro" id="IPR006035">
    <property type="entry name" value="Ureohydrolase"/>
</dbReference>
<dbReference type="PaxDb" id="768679-TTX_1597"/>
<dbReference type="InterPro" id="IPR023696">
    <property type="entry name" value="Ureohydrolase_dom_sf"/>
</dbReference>
<dbReference type="KEGG" id="ttn:TTX_1597"/>
<dbReference type="PANTHER" id="PTHR11358:SF26">
    <property type="entry name" value="GUANIDINO ACID HYDROLASE, MITOCHONDRIAL"/>
    <property type="match status" value="1"/>
</dbReference>
<dbReference type="InterPro" id="IPR020855">
    <property type="entry name" value="Ureohydrolase_Mn_BS"/>
</dbReference>
<dbReference type="PROSITE" id="PS51409">
    <property type="entry name" value="ARGINASE_2"/>
    <property type="match status" value="1"/>
</dbReference>
<dbReference type="Proteomes" id="UP000002654">
    <property type="component" value="Chromosome"/>
</dbReference>
<dbReference type="Gene3D" id="3.40.800.10">
    <property type="entry name" value="Ureohydrolase domain"/>
    <property type="match status" value="1"/>
</dbReference>
<feature type="binding site" evidence="4">
    <location>
        <position position="55"/>
    </location>
    <ligand>
        <name>Mn(2+)</name>
        <dbReference type="ChEBI" id="CHEBI:29035"/>
        <label>1</label>
    </ligand>
</feature>
<dbReference type="GeneID" id="11262477"/>
<feature type="binding site" evidence="4">
    <location>
        <position position="140"/>
    </location>
    <ligand>
        <name>Mn(2+)</name>
        <dbReference type="ChEBI" id="CHEBI:29035"/>
        <label>1</label>
    </ligand>
</feature>
<dbReference type="Pfam" id="PF00491">
    <property type="entry name" value="Arginase"/>
    <property type="match status" value="1"/>
</dbReference>
<dbReference type="PIRSF" id="PIRSF036979">
    <property type="entry name" value="Arginase"/>
    <property type="match status" value="1"/>
</dbReference>
<evidence type="ECO:0000256" key="3">
    <source>
        <dbReference type="ARBA" id="ARBA00022801"/>
    </source>
</evidence>
<dbReference type="EC" id="3.5.3.11" evidence="6"/>
<comment type="cofactor">
    <cofactor evidence="4">
        <name>Mn(2+)</name>
        <dbReference type="ChEBI" id="CHEBI:29035"/>
    </cofactor>
    <text evidence="4">Binds 2 manganese ions per subunit.</text>
</comment>
<accession>G4RKX7</accession>
<dbReference type="GO" id="GO:0008783">
    <property type="term" value="F:agmatinase activity"/>
    <property type="evidence" value="ECO:0007669"/>
    <property type="project" value="UniProtKB-EC"/>
</dbReference>